<sequence length="179" mass="20173">MRGRRTRQSRGKAMRVLVLLAVLAAIAGIYNYGGNALDEQQVRDLYAAHDKAMLAQDGEALCAMTAPDFEMVVLYRMDSHQQRRTTSREKYCKANGEWAQALRQVHASVNLGDVMDYKHSITKIEIAPDEASAMVETRATIGLPGMRMTLRSRDKVIRKRWKTLVERSEGTAWVGPAYD</sequence>
<reference evidence="1 2" key="1">
    <citation type="journal article" date="2005" name="Genome Res.">
        <title>Comparative and functional genomic analyses of the pathogenicity of phytopathogen Xanthomonas campestris pv. campestris.</title>
        <authorList>
            <person name="Qian W."/>
            <person name="Jia Y."/>
            <person name="Ren S.X."/>
            <person name="He Y.Q."/>
            <person name="Feng J.X."/>
            <person name="Lu L.F."/>
            <person name="Sun Q."/>
            <person name="Ying G."/>
            <person name="Tang D.J."/>
            <person name="Tang H."/>
            <person name="Wu W."/>
            <person name="Hao P."/>
            <person name="Wang L."/>
            <person name="Jiang B.L."/>
            <person name="Zeng S."/>
            <person name="Gu W.Y."/>
            <person name="Lu G."/>
            <person name="Rong L."/>
            <person name="Tian Y."/>
            <person name="Yao Z."/>
            <person name="Fu G."/>
            <person name="Chen B."/>
            <person name="Fang R."/>
            <person name="Qiang B."/>
            <person name="Chen Z."/>
            <person name="Zhao G.P."/>
            <person name="Tang J.L."/>
            <person name="He C."/>
        </authorList>
    </citation>
    <scope>NUCLEOTIDE SEQUENCE [LARGE SCALE GENOMIC DNA]</scope>
    <source>
        <strain evidence="1 2">8004</strain>
    </source>
</reference>
<proteinExistence type="predicted"/>
<dbReference type="Proteomes" id="UP000000420">
    <property type="component" value="Chromosome"/>
</dbReference>
<accession>A0A0H2X849</accession>
<protein>
    <recommendedName>
        <fullName evidence="3">Nuclear transport factor 2 family protein</fullName>
    </recommendedName>
</protein>
<dbReference type="SUPFAM" id="SSF54427">
    <property type="entry name" value="NTF2-like"/>
    <property type="match status" value="1"/>
</dbReference>
<dbReference type="InterPro" id="IPR032710">
    <property type="entry name" value="NTF2-like_dom_sf"/>
</dbReference>
<dbReference type="EMBL" id="CP000050">
    <property type="protein sequence ID" value="AAY49405.1"/>
    <property type="molecule type" value="Genomic_DNA"/>
</dbReference>
<dbReference type="Gene3D" id="3.10.450.50">
    <property type="match status" value="1"/>
</dbReference>
<dbReference type="HOGENOM" id="CLU_1602054_0_0_6"/>
<name>A0A0H2X849_XANC8</name>
<organism evidence="1 2">
    <name type="scientific">Xanthomonas campestris pv. campestris (strain 8004)</name>
    <dbReference type="NCBI Taxonomy" id="314565"/>
    <lineage>
        <taxon>Bacteria</taxon>
        <taxon>Pseudomonadati</taxon>
        <taxon>Pseudomonadota</taxon>
        <taxon>Gammaproteobacteria</taxon>
        <taxon>Lysobacterales</taxon>
        <taxon>Lysobacteraceae</taxon>
        <taxon>Xanthomonas</taxon>
    </lineage>
</organism>
<evidence type="ECO:0000313" key="2">
    <source>
        <dbReference type="Proteomes" id="UP000000420"/>
    </source>
</evidence>
<dbReference type="KEGG" id="xcb:XC_2352"/>
<dbReference type="AlphaFoldDB" id="A0A0H2X849"/>
<evidence type="ECO:0000313" key="1">
    <source>
        <dbReference type="EMBL" id="AAY49405.1"/>
    </source>
</evidence>
<evidence type="ECO:0008006" key="3">
    <source>
        <dbReference type="Google" id="ProtNLM"/>
    </source>
</evidence>
<gene>
    <name evidence="1" type="ordered locus">XC_2352</name>
</gene>